<accession>A0A816TAC4</accession>
<name>A0A816TAC4_BRANA</name>
<evidence type="ECO:0000256" key="12">
    <source>
        <dbReference type="ARBA" id="ARBA00023004"/>
    </source>
</evidence>
<evidence type="ECO:0000313" key="18">
    <source>
        <dbReference type="EMBL" id="CAF2089993.1"/>
    </source>
</evidence>
<feature type="signal peptide" evidence="16">
    <location>
        <begin position="1"/>
        <end position="22"/>
    </location>
</feature>
<gene>
    <name evidence="18" type="ORF">DARMORV10_A06P40500.1</name>
</gene>
<keyword evidence="5" id="KW-0812">Transmembrane</keyword>
<comment type="cofactor">
    <cofactor evidence="1">
        <name>L-ascorbate</name>
        <dbReference type="ChEBI" id="CHEBI:38290"/>
    </cofactor>
</comment>
<comment type="subcellular location">
    <subcellularLocation>
        <location evidence="2">Endoplasmic reticulum membrane</location>
        <topology evidence="2">Single-pass type II membrane protein</topology>
    </subcellularLocation>
</comment>
<keyword evidence="7" id="KW-0256">Endoplasmic reticulum</keyword>
<dbReference type="GO" id="GO:0031418">
    <property type="term" value="F:L-ascorbic acid binding"/>
    <property type="evidence" value="ECO:0007669"/>
    <property type="project" value="InterPro"/>
</dbReference>
<sequence>MDSRNFLAFSLSLILIFPPISSASIRFIPRWSSSSNREGAVIKQKTSASSLVIDPTRVTQLSWTPRVFLYKGLLTDEECDHFINLAKGKLEKSMVADNDSGKSVESEVRTSSGMFLSKRQDDIVANVEAKLAAWTFLPEENGESMQILHYENGQKYEPHFDFFHDQVNQQLGGHRIATVLMYLSNVKKGGETVFPMWKGATAQPKDDSWTQCAKQGYAVKPMKGDALLFFNLHPNATTDPSSLHGSCPVVEGEKWSATRWIHVKSFERPVSRTTGCVDENESCEKWAKAGECKKNPVYMVLTEFRNISGHGNSSEPFVRNFKTEPSNNSILTQSNSAWEMMRNTTSHESYHNSPMIFTHPTSSEFHFSNHSNFPLNGATSSCSSSSSSASITQPNQGAQAPVTTFCWSDYLLSDPVLPLSSQTQVVGSSATSNLTFAQNENFNSQGECSSQKIASKASGTCHSASSFVDEILDKDQEMLSQFPQLLNDFDY</sequence>
<dbReference type="PANTHER" id="PTHR10869:SF238">
    <property type="entry name" value="PROLYL 4-HYDROXYLASE 6-RELATED"/>
    <property type="match status" value="1"/>
</dbReference>
<organism evidence="18">
    <name type="scientific">Brassica napus</name>
    <name type="common">Rape</name>
    <dbReference type="NCBI Taxonomy" id="3708"/>
    <lineage>
        <taxon>Eukaryota</taxon>
        <taxon>Viridiplantae</taxon>
        <taxon>Streptophyta</taxon>
        <taxon>Embryophyta</taxon>
        <taxon>Tracheophyta</taxon>
        <taxon>Spermatophyta</taxon>
        <taxon>Magnoliopsida</taxon>
        <taxon>eudicotyledons</taxon>
        <taxon>Gunneridae</taxon>
        <taxon>Pentapetalae</taxon>
        <taxon>rosids</taxon>
        <taxon>malvids</taxon>
        <taxon>Brassicales</taxon>
        <taxon>Brassicaceae</taxon>
        <taxon>Brassiceae</taxon>
        <taxon>Brassica</taxon>
    </lineage>
</organism>
<keyword evidence="6" id="KW-0479">Metal-binding</keyword>
<evidence type="ECO:0000256" key="1">
    <source>
        <dbReference type="ARBA" id="ARBA00001961"/>
    </source>
</evidence>
<dbReference type="InterPro" id="IPR005123">
    <property type="entry name" value="Oxoglu/Fe-dep_dioxygenase_dom"/>
</dbReference>
<evidence type="ECO:0000256" key="11">
    <source>
        <dbReference type="ARBA" id="ARBA00023002"/>
    </source>
</evidence>
<evidence type="ECO:0000256" key="9">
    <source>
        <dbReference type="ARBA" id="ARBA00022968"/>
    </source>
</evidence>
<keyword evidence="16" id="KW-0732">Signal</keyword>
<comment type="similarity">
    <text evidence="3">Belongs to the P4HA family.</text>
</comment>
<dbReference type="Gene3D" id="2.60.120.620">
    <property type="entry name" value="q2cbj1_9rhob like domain"/>
    <property type="match status" value="1"/>
</dbReference>
<dbReference type="FunFam" id="2.60.120.620:FF:000002">
    <property type="entry name" value="Prolyl 4-hydroxylase 4"/>
    <property type="match status" value="1"/>
</dbReference>
<evidence type="ECO:0000256" key="4">
    <source>
        <dbReference type="ARBA" id="ARBA00012269"/>
    </source>
</evidence>
<keyword evidence="8" id="KW-0223">Dioxygenase</keyword>
<keyword evidence="13" id="KW-0472">Membrane</keyword>
<keyword evidence="10" id="KW-1133">Transmembrane helix</keyword>
<dbReference type="EC" id="1.14.11.2" evidence="4"/>
<feature type="domain" description="Fe2OG dioxygenase" evidence="17">
    <location>
        <begin position="141"/>
        <end position="263"/>
    </location>
</feature>
<feature type="chain" id="PRO_5032670337" description="procollagen-proline 4-dioxygenase" evidence="16">
    <location>
        <begin position="23"/>
        <end position="491"/>
    </location>
</feature>
<reference evidence="18" key="1">
    <citation type="submission" date="2021-01" db="EMBL/GenBank/DDBJ databases">
        <authorList>
            <consortium name="Genoscope - CEA"/>
            <person name="William W."/>
        </authorList>
    </citation>
    <scope>NUCLEOTIDE SEQUENCE</scope>
</reference>
<evidence type="ECO:0000259" key="17">
    <source>
        <dbReference type="PROSITE" id="PS51471"/>
    </source>
</evidence>
<dbReference type="InterPro" id="IPR003582">
    <property type="entry name" value="ShKT_dom"/>
</dbReference>
<evidence type="ECO:0000256" key="8">
    <source>
        <dbReference type="ARBA" id="ARBA00022964"/>
    </source>
</evidence>
<dbReference type="GO" id="GO:0004656">
    <property type="term" value="F:procollagen-proline 4-dioxygenase activity"/>
    <property type="evidence" value="ECO:0007669"/>
    <property type="project" value="UniProtKB-EC"/>
</dbReference>
<evidence type="ECO:0000256" key="10">
    <source>
        <dbReference type="ARBA" id="ARBA00022989"/>
    </source>
</evidence>
<evidence type="ECO:0000256" key="2">
    <source>
        <dbReference type="ARBA" id="ARBA00004648"/>
    </source>
</evidence>
<comment type="catalytic activity">
    <reaction evidence="15">
        <text>L-prolyl-[collagen] + 2-oxoglutarate + O2 = trans-4-hydroxy-L-prolyl-[collagen] + succinate + CO2</text>
        <dbReference type="Rhea" id="RHEA:18945"/>
        <dbReference type="Rhea" id="RHEA-COMP:11676"/>
        <dbReference type="Rhea" id="RHEA-COMP:11680"/>
        <dbReference type="ChEBI" id="CHEBI:15379"/>
        <dbReference type="ChEBI" id="CHEBI:16526"/>
        <dbReference type="ChEBI" id="CHEBI:16810"/>
        <dbReference type="ChEBI" id="CHEBI:30031"/>
        <dbReference type="ChEBI" id="CHEBI:50342"/>
        <dbReference type="ChEBI" id="CHEBI:61965"/>
        <dbReference type="EC" id="1.14.11.2"/>
    </reaction>
</comment>
<keyword evidence="11" id="KW-0560">Oxidoreductase</keyword>
<protein>
    <recommendedName>
        <fullName evidence="4">procollagen-proline 4-dioxygenase</fullName>
        <ecNumber evidence="4">1.14.11.2</ecNumber>
    </recommendedName>
</protein>
<dbReference type="SMART" id="SM00702">
    <property type="entry name" value="P4Hc"/>
    <property type="match status" value="1"/>
</dbReference>
<evidence type="ECO:0000256" key="3">
    <source>
        <dbReference type="ARBA" id="ARBA00006511"/>
    </source>
</evidence>
<dbReference type="GO" id="GO:0005789">
    <property type="term" value="C:endoplasmic reticulum membrane"/>
    <property type="evidence" value="ECO:0007669"/>
    <property type="project" value="UniProtKB-SubCell"/>
</dbReference>
<keyword evidence="9" id="KW-0735">Signal-anchor</keyword>
<dbReference type="AlphaFoldDB" id="A0A816TAC4"/>
<dbReference type="EMBL" id="HG994360">
    <property type="protein sequence ID" value="CAF2089993.1"/>
    <property type="molecule type" value="Genomic_DNA"/>
</dbReference>
<dbReference type="Pfam" id="PF13640">
    <property type="entry name" value="2OG-FeII_Oxy_3"/>
    <property type="match status" value="1"/>
</dbReference>
<evidence type="ECO:0000256" key="16">
    <source>
        <dbReference type="SAM" id="SignalP"/>
    </source>
</evidence>
<dbReference type="InterPro" id="IPR045054">
    <property type="entry name" value="P4HA-like"/>
</dbReference>
<dbReference type="Pfam" id="PF01549">
    <property type="entry name" value="ShK"/>
    <property type="match status" value="1"/>
</dbReference>
<evidence type="ECO:0000256" key="7">
    <source>
        <dbReference type="ARBA" id="ARBA00022824"/>
    </source>
</evidence>
<evidence type="ECO:0000256" key="14">
    <source>
        <dbReference type="ARBA" id="ARBA00023180"/>
    </source>
</evidence>
<evidence type="ECO:0000256" key="5">
    <source>
        <dbReference type="ARBA" id="ARBA00022692"/>
    </source>
</evidence>
<evidence type="ECO:0000256" key="6">
    <source>
        <dbReference type="ARBA" id="ARBA00022723"/>
    </source>
</evidence>
<dbReference type="PROSITE" id="PS51471">
    <property type="entry name" value="FE2OG_OXY"/>
    <property type="match status" value="1"/>
</dbReference>
<dbReference type="Proteomes" id="UP001295469">
    <property type="component" value="Chromosome A06"/>
</dbReference>
<evidence type="ECO:0000256" key="15">
    <source>
        <dbReference type="ARBA" id="ARBA00049169"/>
    </source>
</evidence>
<evidence type="ECO:0000256" key="13">
    <source>
        <dbReference type="ARBA" id="ARBA00023136"/>
    </source>
</evidence>
<keyword evidence="12" id="KW-0408">Iron</keyword>
<dbReference type="GO" id="GO:0005506">
    <property type="term" value="F:iron ion binding"/>
    <property type="evidence" value="ECO:0007669"/>
    <property type="project" value="InterPro"/>
</dbReference>
<proteinExistence type="inferred from homology"/>
<dbReference type="PANTHER" id="PTHR10869">
    <property type="entry name" value="PROLYL 4-HYDROXYLASE ALPHA SUBUNIT"/>
    <property type="match status" value="1"/>
</dbReference>
<keyword evidence="14" id="KW-0325">Glycoprotein</keyword>
<dbReference type="InterPro" id="IPR044862">
    <property type="entry name" value="Pro_4_hyd_alph_FE2OG_OXY"/>
</dbReference>
<dbReference type="InterPro" id="IPR006620">
    <property type="entry name" value="Pro_4_hyd_alph"/>
</dbReference>